<sequence>MISPSYLLHAPKFRPPISQFPLLSPYLLSRLHLSLSFHQFAPSKPLLKPSLDGDYPNLLRHKEWLSQPEVIRIVQTLKGPNFALPLLAQLETRKDYNPNESLYATIINKLALAKDFDGIEALMQKIKTDRKCRLSDGFFRSVIKIYGHSAGRINTAIKTLFDMPDYKCWPSVATKTMSHAYQFNYIIIGDPGVGKSCLVLQFNCKKFQSVYDCTVGVEFGSSMITIDNKLIKLRIWDTAGVEHFRSITRSYYRGAIGALLVYDITRRETFNHLGSWLEDVRNHANRNMSIMLIGNKCDLHKKREVSSEEGEQFAKKNGLLFMEASAKTPLNVDEAFIQTASAIYNNIQCGVFDLLNEVRTGVESKLEMMESKEKQAEMMEFVAPLF</sequence>
<evidence type="ECO:0000256" key="1">
    <source>
        <dbReference type="ARBA" id="ARBA00004342"/>
    </source>
</evidence>
<evidence type="ECO:0000313" key="10">
    <source>
        <dbReference type="Proteomes" id="UP001190926"/>
    </source>
</evidence>
<dbReference type="Pfam" id="PF00071">
    <property type="entry name" value="Ras"/>
    <property type="match status" value="1"/>
</dbReference>
<evidence type="ECO:0000256" key="5">
    <source>
        <dbReference type="ARBA" id="ARBA00023136"/>
    </source>
</evidence>
<evidence type="ECO:0000256" key="8">
    <source>
        <dbReference type="ARBA" id="ARBA00060176"/>
    </source>
</evidence>
<evidence type="ECO:0000256" key="6">
    <source>
        <dbReference type="ARBA" id="ARBA00023288"/>
    </source>
</evidence>
<dbReference type="Gene3D" id="3.40.50.300">
    <property type="entry name" value="P-loop containing nucleotide triphosphate hydrolases"/>
    <property type="match status" value="1"/>
</dbReference>
<keyword evidence="6" id="KW-0449">Lipoprotein</keyword>
<dbReference type="InterPro" id="IPR027417">
    <property type="entry name" value="P-loop_NTPase"/>
</dbReference>
<dbReference type="SMART" id="SM00174">
    <property type="entry name" value="RHO"/>
    <property type="match status" value="1"/>
</dbReference>
<dbReference type="FunFam" id="3.40.50.300:FF:000263">
    <property type="entry name" value="Ras-related protein RABB1c"/>
    <property type="match status" value="1"/>
</dbReference>
<dbReference type="PROSITE" id="PS51421">
    <property type="entry name" value="RAS"/>
    <property type="match status" value="1"/>
</dbReference>
<organism evidence="9 10">
    <name type="scientific">Perilla frutescens var. hirtella</name>
    <name type="common">Perilla citriodora</name>
    <name type="synonym">Perilla setoyensis</name>
    <dbReference type="NCBI Taxonomy" id="608512"/>
    <lineage>
        <taxon>Eukaryota</taxon>
        <taxon>Viridiplantae</taxon>
        <taxon>Streptophyta</taxon>
        <taxon>Embryophyta</taxon>
        <taxon>Tracheophyta</taxon>
        <taxon>Spermatophyta</taxon>
        <taxon>Magnoliopsida</taxon>
        <taxon>eudicotyledons</taxon>
        <taxon>Gunneridae</taxon>
        <taxon>Pentapetalae</taxon>
        <taxon>asterids</taxon>
        <taxon>lamiids</taxon>
        <taxon>Lamiales</taxon>
        <taxon>Lamiaceae</taxon>
        <taxon>Nepetoideae</taxon>
        <taxon>Elsholtzieae</taxon>
        <taxon>Perilla</taxon>
    </lineage>
</organism>
<protein>
    <submittedName>
        <fullName evidence="9">RAB GTPase-like protein B1C</fullName>
    </submittedName>
</protein>
<evidence type="ECO:0000256" key="7">
    <source>
        <dbReference type="ARBA" id="ARBA00023289"/>
    </source>
</evidence>
<dbReference type="GO" id="GO:0005525">
    <property type="term" value="F:GTP binding"/>
    <property type="evidence" value="ECO:0007669"/>
    <property type="project" value="UniProtKB-KW"/>
</dbReference>
<dbReference type="PROSITE" id="PS51419">
    <property type="entry name" value="RAB"/>
    <property type="match status" value="1"/>
</dbReference>
<dbReference type="SUPFAM" id="SSF52540">
    <property type="entry name" value="P-loop containing nucleoside triphosphate hydrolases"/>
    <property type="match status" value="1"/>
</dbReference>
<gene>
    <name evidence="9" type="ORF">C2S53_015201</name>
</gene>
<dbReference type="Proteomes" id="UP001190926">
    <property type="component" value="Unassembled WGS sequence"/>
</dbReference>
<keyword evidence="7" id="KW-0636">Prenylation</keyword>
<proteinExistence type="inferred from homology"/>
<comment type="subcellular location">
    <subcellularLocation>
        <location evidence="1">Cell membrane</location>
        <topology evidence="1">Lipid-anchor</topology>
        <orientation evidence="1">Cytoplasmic side</orientation>
    </subcellularLocation>
</comment>
<dbReference type="EMBL" id="SDAM02029508">
    <property type="protein sequence ID" value="KAH6756800.1"/>
    <property type="molecule type" value="Genomic_DNA"/>
</dbReference>
<dbReference type="SMART" id="SM00175">
    <property type="entry name" value="RAB"/>
    <property type="match status" value="1"/>
</dbReference>
<dbReference type="SMART" id="SM00173">
    <property type="entry name" value="RAS"/>
    <property type="match status" value="1"/>
</dbReference>
<keyword evidence="5" id="KW-0472">Membrane</keyword>
<evidence type="ECO:0000256" key="4">
    <source>
        <dbReference type="ARBA" id="ARBA00023134"/>
    </source>
</evidence>
<dbReference type="NCBIfam" id="TIGR00231">
    <property type="entry name" value="small_GTP"/>
    <property type="match status" value="1"/>
</dbReference>
<dbReference type="InterPro" id="IPR005225">
    <property type="entry name" value="Small_GTP-bd"/>
</dbReference>
<accession>A0AAD4IPM4</accession>
<evidence type="ECO:0000256" key="2">
    <source>
        <dbReference type="ARBA" id="ARBA00006270"/>
    </source>
</evidence>
<dbReference type="AlphaFoldDB" id="A0AAD4IPM4"/>
<dbReference type="InterPro" id="IPR001806">
    <property type="entry name" value="Small_GTPase"/>
</dbReference>
<evidence type="ECO:0000256" key="3">
    <source>
        <dbReference type="ARBA" id="ARBA00022741"/>
    </source>
</evidence>
<dbReference type="InterPro" id="IPR050209">
    <property type="entry name" value="Rab_GTPases_membrane_traffic"/>
</dbReference>
<evidence type="ECO:0000313" key="9">
    <source>
        <dbReference type="EMBL" id="KAH6756800.1"/>
    </source>
</evidence>
<dbReference type="PROSITE" id="PS51420">
    <property type="entry name" value="RHO"/>
    <property type="match status" value="1"/>
</dbReference>
<comment type="similarity">
    <text evidence="2">Belongs to the small GTPase superfamily. Rab family.</text>
</comment>
<keyword evidence="3" id="KW-0547">Nucleotide-binding</keyword>
<keyword evidence="10" id="KW-1185">Reference proteome</keyword>
<dbReference type="PANTHER" id="PTHR47979">
    <property type="entry name" value="DRAB11-RELATED"/>
    <property type="match status" value="1"/>
</dbReference>
<reference evidence="9 10" key="1">
    <citation type="journal article" date="2021" name="Nat. Commun.">
        <title>Incipient diploidization of the medicinal plant Perilla within 10,000 years.</title>
        <authorList>
            <person name="Zhang Y."/>
            <person name="Shen Q."/>
            <person name="Leng L."/>
            <person name="Zhang D."/>
            <person name="Chen S."/>
            <person name="Shi Y."/>
            <person name="Ning Z."/>
            <person name="Chen S."/>
        </authorList>
    </citation>
    <scope>NUCLEOTIDE SEQUENCE [LARGE SCALE GENOMIC DNA]</scope>
    <source>
        <strain evidence="10">cv. PC099</strain>
    </source>
</reference>
<name>A0AAD4IPM4_PERFH</name>
<dbReference type="GO" id="GO:0003924">
    <property type="term" value="F:GTPase activity"/>
    <property type="evidence" value="ECO:0007669"/>
    <property type="project" value="InterPro"/>
</dbReference>
<dbReference type="SMART" id="SM00176">
    <property type="entry name" value="RAN"/>
    <property type="match status" value="1"/>
</dbReference>
<dbReference type="InterPro" id="IPR011990">
    <property type="entry name" value="TPR-like_helical_dom_sf"/>
</dbReference>
<dbReference type="PRINTS" id="PR00449">
    <property type="entry name" value="RASTRNSFRMNG"/>
</dbReference>
<comment type="function">
    <text evidence="8">Intracellular vesicle trafficking and protein transport.</text>
</comment>
<dbReference type="Gene3D" id="1.25.40.10">
    <property type="entry name" value="Tetratricopeptide repeat domain"/>
    <property type="match status" value="1"/>
</dbReference>
<comment type="caution">
    <text evidence="9">The sequence shown here is derived from an EMBL/GenBank/DDBJ whole genome shotgun (WGS) entry which is preliminary data.</text>
</comment>
<dbReference type="GO" id="GO:0005886">
    <property type="term" value="C:plasma membrane"/>
    <property type="evidence" value="ECO:0007669"/>
    <property type="project" value="UniProtKB-SubCell"/>
</dbReference>
<keyword evidence="4" id="KW-0342">GTP-binding</keyword>